<organism evidence="1">
    <name type="scientific">Tanacetum cinerariifolium</name>
    <name type="common">Dalmatian daisy</name>
    <name type="synonym">Chrysanthemum cinerariifolium</name>
    <dbReference type="NCBI Taxonomy" id="118510"/>
    <lineage>
        <taxon>Eukaryota</taxon>
        <taxon>Viridiplantae</taxon>
        <taxon>Streptophyta</taxon>
        <taxon>Embryophyta</taxon>
        <taxon>Tracheophyta</taxon>
        <taxon>Spermatophyta</taxon>
        <taxon>Magnoliopsida</taxon>
        <taxon>eudicotyledons</taxon>
        <taxon>Gunneridae</taxon>
        <taxon>Pentapetalae</taxon>
        <taxon>asterids</taxon>
        <taxon>campanulids</taxon>
        <taxon>Asterales</taxon>
        <taxon>Asteraceae</taxon>
        <taxon>Asteroideae</taxon>
        <taxon>Anthemideae</taxon>
        <taxon>Anthemidinae</taxon>
        <taxon>Tanacetum</taxon>
    </lineage>
</organism>
<protein>
    <submittedName>
        <fullName evidence="1">Uncharacterized protein</fullName>
    </submittedName>
</protein>
<name>A0A699R0H2_TANCI</name>
<proteinExistence type="predicted"/>
<dbReference type="AlphaFoldDB" id="A0A699R0H2"/>
<accession>A0A699R0H2</accession>
<dbReference type="EMBL" id="BKCJ011068380">
    <property type="protein sequence ID" value="GFC78998.1"/>
    <property type="molecule type" value="Genomic_DNA"/>
</dbReference>
<sequence length="80" mass="8802">MPPVSKDVPSFAQSPELVKTPRNSGLLFQAPILVVSPVPIRSKPHLKGSRRPKKTYFKYAPVNHSKFPLHKVSATAPSQS</sequence>
<gene>
    <name evidence="1" type="ORF">Tci_850968</name>
</gene>
<evidence type="ECO:0000313" key="1">
    <source>
        <dbReference type="EMBL" id="GFC78998.1"/>
    </source>
</evidence>
<reference evidence="1" key="1">
    <citation type="journal article" date="2019" name="Sci. Rep.">
        <title>Draft genome of Tanacetum cinerariifolium, the natural source of mosquito coil.</title>
        <authorList>
            <person name="Yamashiro T."/>
            <person name="Shiraishi A."/>
            <person name="Satake H."/>
            <person name="Nakayama K."/>
        </authorList>
    </citation>
    <scope>NUCLEOTIDE SEQUENCE</scope>
</reference>
<comment type="caution">
    <text evidence="1">The sequence shown here is derived from an EMBL/GenBank/DDBJ whole genome shotgun (WGS) entry which is preliminary data.</text>
</comment>